<dbReference type="InterPro" id="IPR031100">
    <property type="entry name" value="LOG_fam"/>
</dbReference>
<dbReference type="SUPFAM" id="SSF102405">
    <property type="entry name" value="MCP/YpsA-like"/>
    <property type="match status" value="1"/>
</dbReference>
<dbReference type="Gene3D" id="3.40.50.450">
    <property type="match status" value="1"/>
</dbReference>
<dbReference type="EMBL" id="VFOP01000001">
    <property type="protein sequence ID" value="TQL50779.1"/>
    <property type="molecule type" value="Genomic_DNA"/>
</dbReference>
<dbReference type="Pfam" id="PF18306">
    <property type="entry name" value="LDcluster4"/>
    <property type="match status" value="1"/>
</dbReference>
<proteinExistence type="predicted"/>
<protein>
    <submittedName>
        <fullName evidence="1">Putative Rossmann-fold nucleotide-binding protein</fullName>
    </submittedName>
</protein>
<dbReference type="InterPro" id="IPR052341">
    <property type="entry name" value="LOG_family_nucleotidases"/>
</dbReference>
<name>A0A542YRQ2_9MICO</name>
<reference evidence="1 2" key="1">
    <citation type="submission" date="2019-06" db="EMBL/GenBank/DDBJ databases">
        <title>Sequencing the genomes of 1000 actinobacteria strains.</title>
        <authorList>
            <person name="Klenk H.-P."/>
        </authorList>
    </citation>
    <scope>NUCLEOTIDE SEQUENCE [LARGE SCALE GENOMIC DNA]</scope>
    <source>
        <strain evidence="1 2">DSM 12335</strain>
    </source>
</reference>
<dbReference type="Pfam" id="PF03641">
    <property type="entry name" value="Lysine_decarbox"/>
    <property type="match status" value="1"/>
</dbReference>
<comment type="caution">
    <text evidence="1">The sequence shown here is derived from an EMBL/GenBank/DDBJ whole genome shotgun (WGS) entry which is preliminary data.</text>
</comment>
<gene>
    <name evidence="1" type="ORF">FB467_1896</name>
</gene>
<organism evidence="1 2">
    <name type="scientific">Ornithinicoccus hortensis</name>
    <dbReference type="NCBI Taxonomy" id="82346"/>
    <lineage>
        <taxon>Bacteria</taxon>
        <taxon>Bacillati</taxon>
        <taxon>Actinomycetota</taxon>
        <taxon>Actinomycetes</taxon>
        <taxon>Micrococcales</taxon>
        <taxon>Intrasporangiaceae</taxon>
        <taxon>Ornithinicoccus</taxon>
    </lineage>
</organism>
<evidence type="ECO:0000313" key="1">
    <source>
        <dbReference type="EMBL" id="TQL50779.1"/>
    </source>
</evidence>
<dbReference type="PANTHER" id="PTHR43393">
    <property type="entry name" value="CYTOKININ RIBOSIDE 5'-MONOPHOSPHATE PHOSPHORIBOHYDROLASE"/>
    <property type="match status" value="1"/>
</dbReference>
<dbReference type="GO" id="GO:0005829">
    <property type="term" value="C:cytosol"/>
    <property type="evidence" value="ECO:0007669"/>
    <property type="project" value="TreeGrafter"/>
</dbReference>
<dbReference type="InterPro" id="IPR041164">
    <property type="entry name" value="LDcluster4"/>
</dbReference>
<dbReference type="Proteomes" id="UP000319516">
    <property type="component" value="Unassembled WGS sequence"/>
</dbReference>
<keyword evidence="2" id="KW-1185">Reference proteome</keyword>
<sequence>MPGLGPGGDREVEDLAQLDRVLASGVPLAGLRFQGLDLTAAAPALLEREDLRGLVVLGGVLTPELDEHLRTRGAIIFPTDPAAPVRPYRGSLYTPEELYDGLDQHGYAHTPDARAYAWAEDAALRHDAYVTVLRAIHDDAMADALAAVVAGRRVVGVMGGHALQRGTEAFTSAARVGHALAGKGFLVATGGGPGAMEAANLGAWSTDEEVLESALAAVAEVPDFAPDIGPWALTALRARRAGAREERSDPRTVRSIGIPTWHYGHEPPNVFGDLVAKFFSNALREDLLLHHSTAGLVVLPGAAGTVQEVFQMATRLYYEVDDPVPPLVLVGEEHWTGRLPVWPLLQALAADRPMSAAIHLVDTTEAAAEVLTA</sequence>
<dbReference type="AlphaFoldDB" id="A0A542YRQ2"/>
<dbReference type="PANTHER" id="PTHR43393:SF3">
    <property type="entry name" value="LYSINE DECARBOXYLASE-LIKE PROTEIN"/>
    <property type="match status" value="1"/>
</dbReference>
<evidence type="ECO:0000313" key="2">
    <source>
        <dbReference type="Proteomes" id="UP000319516"/>
    </source>
</evidence>
<accession>A0A542YRQ2</accession>